<dbReference type="EMBL" id="CAJOBA010064066">
    <property type="protein sequence ID" value="CAF4349705.1"/>
    <property type="molecule type" value="Genomic_DNA"/>
</dbReference>
<name>A0A8S2FW00_9BILA</name>
<comment type="caution">
    <text evidence="1">The sequence shown here is derived from an EMBL/GenBank/DDBJ whole genome shotgun (WGS) entry which is preliminary data.</text>
</comment>
<feature type="non-terminal residue" evidence="1">
    <location>
        <position position="88"/>
    </location>
</feature>
<reference evidence="1" key="1">
    <citation type="submission" date="2021-02" db="EMBL/GenBank/DDBJ databases">
        <authorList>
            <person name="Nowell W R."/>
        </authorList>
    </citation>
    <scope>NUCLEOTIDE SEQUENCE</scope>
</reference>
<proteinExistence type="predicted"/>
<organism evidence="1 3">
    <name type="scientific">Didymodactylos carnosus</name>
    <dbReference type="NCBI Taxonomy" id="1234261"/>
    <lineage>
        <taxon>Eukaryota</taxon>
        <taxon>Metazoa</taxon>
        <taxon>Spiralia</taxon>
        <taxon>Gnathifera</taxon>
        <taxon>Rotifera</taxon>
        <taxon>Eurotatoria</taxon>
        <taxon>Bdelloidea</taxon>
        <taxon>Philodinida</taxon>
        <taxon>Philodinidae</taxon>
        <taxon>Didymodactylos</taxon>
    </lineage>
</organism>
<sequence length="88" mass="10547">MEVMIDELCNANSKFGKLTDYILNNYIEDARFSFDMWNHFDSVGERPRTNNHLEGYHRQLNARVRTNPALWTWINEVRSSKESVMCRY</sequence>
<accession>A0A8S2FW00</accession>
<dbReference type="Proteomes" id="UP000677228">
    <property type="component" value="Unassembled WGS sequence"/>
</dbReference>
<protein>
    <recommendedName>
        <fullName evidence="4">Transposase</fullName>
    </recommendedName>
</protein>
<feature type="non-terminal residue" evidence="1">
    <location>
        <position position="1"/>
    </location>
</feature>
<evidence type="ECO:0000313" key="2">
    <source>
        <dbReference type="EMBL" id="CAF4349705.1"/>
    </source>
</evidence>
<evidence type="ECO:0008006" key="4">
    <source>
        <dbReference type="Google" id="ProtNLM"/>
    </source>
</evidence>
<gene>
    <name evidence="1" type="ORF">OVA965_LOCUS39673</name>
    <name evidence="2" type="ORF">TMI583_LOCUS41010</name>
</gene>
<evidence type="ECO:0000313" key="3">
    <source>
        <dbReference type="Proteomes" id="UP000677228"/>
    </source>
</evidence>
<dbReference type="EMBL" id="CAJNOK010041497">
    <property type="protein sequence ID" value="CAF1558390.1"/>
    <property type="molecule type" value="Genomic_DNA"/>
</dbReference>
<evidence type="ECO:0000313" key="1">
    <source>
        <dbReference type="EMBL" id="CAF1558390.1"/>
    </source>
</evidence>
<dbReference type="AlphaFoldDB" id="A0A8S2FW00"/>
<dbReference type="Proteomes" id="UP000682733">
    <property type="component" value="Unassembled WGS sequence"/>
</dbReference>